<name>X1UMV3_9ZZZZ</name>
<accession>X1UMV3</accession>
<dbReference type="SUPFAM" id="SSF110849">
    <property type="entry name" value="ParB/Sulfiredoxin"/>
    <property type="match status" value="1"/>
</dbReference>
<reference evidence="2" key="1">
    <citation type="journal article" date="2014" name="Front. Microbiol.">
        <title>High frequency of phylogenetically diverse reductive dehalogenase-homologous genes in deep subseafloor sedimentary metagenomes.</title>
        <authorList>
            <person name="Kawai M."/>
            <person name="Futagami T."/>
            <person name="Toyoda A."/>
            <person name="Takaki Y."/>
            <person name="Nishi S."/>
            <person name="Hori S."/>
            <person name="Arai W."/>
            <person name="Tsubouchi T."/>
            <person name="Morono Y."/>
            <person name="Uchiyama I."/>
            <person name="Ito T."/>
            <person name="Fujiyama A."/>
            <person name="Inagaki F."/>
            <person name="Takami H."/>
        </authorList>
    </citation>
    <scope>NUCLEOTIDE SEQUENCE</scope>
    <source>
        <strain evidence="2">Expedition CK06-06</strain>
    </source>
</reference>
<dbReference type="InterPro" id="IPR003115">
    <property type="entry name" value="ParB_N"/>
</dbReference>
<comment type="caution">
    <text evidence="2">The sequence shown here is derived from an EMBL/GenBank/DDBJ whole genome shotgun (WGS) entry which is preliminary data.</text>
</comment>
<dbReference type="Pfam" id="PF02195">
    <property type="entry name" value="ParB_N"/>
    <property type="match status" value="1"/>
</dbReference>
<evidence type="ECO:0000313" key="2">
    <source>
        <dbReference type="EMBL" id="GAI93669.1"/>
    </source>
</evidence>
<sequence length="94" mass="11279">MAVEQIELELIQDNPYNPRKHYPQTKVREMGQSLREVGLRQVPEGRRVDGRVQLAYGHMRKRGFLANQKKDREHCLCFLYFFNVCHHQPLLFLR</sequence>
<evidence type="ECO:0000259" key="1">
    <source>
        <dbReference type="Pfam" id="PF02195"/>
    </source>
</evidence>
<feature type="domain" description="ParB-like N-terminal" evidence="1">
    <location>
        <begin position="3"/>
        <end position="63"/>
    </location>
</feature>
<dbReference type="EMBL" id="BARW01016661">
    <property type="protein sequence ID" value="GAI93669.1"/>
    <property type="molecule type" value="Genomic_DNA"/>
</dbReference>
<dbReference type="AlphaFoldDB" id="X1UMV3"/>
<proteinExistence type="predicted"/>
<protein>
    <recommendedName>
        <fullName evidence="1">ParB-like N-terminal domain-containing protein</fullName>
    </recommendedName>
</protein>
<organism evidence="2">
    <name type="scientific">marine sediment metagenome</name>
    <dbReference type="NCBI Taxonomy" id="412755"/>
    <lineage>
        <taxon>unclassified sequences</taxon>
        <taxon>metagenomes</taxon>
        <taxon>ecological metagenomes</taxon>
    </lineage>
</organism>
<gene>
    <name evidence="2" type="ORF">S12H4_28959</name>
</gene>
<dbReference type="InterPro" id="IPR036086">
    <property type="entry name" value="ParB/Sulfiredoxin_sf"/>
</dbReference>